<dbReference type="Proteomes" id="UP000216107">
    <property type="component" value="Unassembled WGS sequence"/>
</dbReference>
<feature type="transmembrane region" description="Helical" evidence="1">
    <location>
        <begin position="86"/>
        <end position="106"/>
    </location>
</feature>
<evidence type="ECO:0000313" key="5">
    <source>
        <dbReference type="Proteomes" id="UP000623509"/>
    </source>
</evidence>
<keyword evidence="1" id="KW-0812">Transmembrane</keyword>
<dbReference type="EMBL" id="NMRN01000002">
    <property type="protein sequence ID" value="PAS95118.1"/>
    <property type="molecule type" value="Genomic_DNA"/>
</dbReference>
<keyword evidence="5" id="KW-1185">Reference proteome</keyword>
<reference evidence="2 5" key="1">
    <citation type="submission" date="2016-08" db="EMBL/GenBank/DDBJ databases">
        <title>Candidatus Dactylopiibacterium carminicum genome sequence.</title>
        <authorList>
            <person name="Ramirez-Puebla S.T."/>
            <person name="Ormeno-Orrillo E."/>
            <person name="Vera-Ponce De Leon A."/>
            <person name="Luis L."/>
            <person name="Sanchez-Flores A."/>
            <person name="Monica R."/>
            <person name="Martinez-Romero E."/>
        </authorList>
    </citation>
    <scope>NUCLEOTIDE SEQUENCE [LARGE SCALE GENOMIC DNA]</scope>
    <source>
        <strain evidence="2">END1</strain>
    </source>
</reference>
<dbReference type="RefSeq" id="WP_095523216.1">
    <property type="nucleotide sequence ID" value="NZ_MDUX01000003.1"/>
</dbReference>
<reference evidence="3 4" key="2">
    <citation type="submission" date="2017-07" db="EMBL/GenBank/DDBJ databases">
        <title>Candidatus Dactylopiibacterium carminicum, a nitrogen-fixing symbiont of the cochineal insect Dactylopius coccus and Dactylopius opuntiae (Hemiptera: Coccoidea: Dactylopiidae).</title>
        <authorList>
            <person name="Vera A."/>
        </authorList>
    </citation>
    <scope>NUCLEOTIDE SEQUENCE [LARGE SCALE GENOMIC DNA]</scope>
    <source>
        <strain evidence="3 4">NFDCM</strain>
    </source>
</reference>
<accession>A0A272EYC1</accession>
<dbReference type="Proteomes" id="UP000623509">
    <property type="component" value="Unassembled WGS sequence"/>
</dbReference>
<sequence>MVSTVLPDCVTGVTPLLAEPTMRSLLALVSVRVERSSVSVAKLRVLSASSLFAPVERFQPLALLLVLPALLLEALAVVLELLLDALVVLLLALLALLLLLAVFSVLEVLALPPPPPHPVSAANRKSRSHRVFIRMFFSSVRLS</sequence>
<proteinExistence type="predicted"/>
<keyword evidence="1" id="KW-1133">Transmembrane helix</keyword>
<evidence type="ECO:0000313" key="3">
    <source>
        <dbReference type="EMBL" id="PAS95118.1"/>
    </source>
</evidence>
<name>A0A272EYC1_9RHOO</name>
<keyword evidence="1" id="KW-0472">Membrane</keyword>
<organism evidence="3 4">
    <name type="scientific">Candidatus Dactylopiibacterium carminicum</name>
    <dbReference type="NCBI Taxonomy" id="857335"/>
    <lineage>
        <taxon>Bacteria</taxon>
        <taxon>Pseudomonadati</taxon>
        <taxon>Pseudomonadota</taxon>
        <taxon>Betaproteobacteria</taxon>
        <taxon>Rhodocyclales</taxon>
        <taxon>Rhodocyclaceae</taxon>
        <taxon>Candidatus Dactylopiibacterium</taxon>
    </lineage>
</organism>
<protein>
    <submittedName>
        <fullName evidence="3">Uncharacterized protein</fullName>
    </submittedName>
</protein>
<evidence type="ECO:0000313" key="4">
    <source>
        <dbReference type="Proteomes" id="UP000216107"/>
    </source>
</evidence>
<evidence type="ECO:0000313" key="2">
    <source>
        <dbReference type="EMBL" id="KAF7600648.1"/>
    </source>
</evidence>
<dbReference type="EMBL" id="MDUX01000003">
    <property type="protein sequence ID" value="KAF7600648.1"/>
    <property type="molecule type" value="Genomic_DNA"/>
</dbReference>
<evidence type="ECO:0000256" key="1">
    <source>
        <dbReference type="SAM" id="Phobius"/>
    </source>
</evidence>
<gene>
    <name evidence="2" type="ORF">BGI27_01830</name>
    <name evidence="3" type="ORF">CGU29_01340</name>
</gene>
<feature type="transmembrane region" description="Helical" evidence="1">
    <location>
        <begin position="61"/>
        <end position="79"/>
    </location>
</feature>
<dbReference type="AlphaFoldDB" id="A0A272EYC1"/>
<comment type="caution">
    <text evidence="3">The sequence shown here is derived from an EMBL/GenBank/DDBJ whole genome shotgun (WGS) entry which is preliminary data.</text>
</comment>